<dbReference type="AlphaFoldDB" id="R2V167"/>
<reference evidence="2 4" key="1">
    <citation type="submission" date="2013-02" db="EMBL/GenBank/DDBJ databases">
        <title>The Genome Sequence of Enterococcus gilvus ATCC BAA-350.</title>
        <authorList>
            <consortium name="The Broad Institute Genome Sequencing Platform"/>
            <consortium name="The Broad Institute Genome Sequencing Center for Infectious Disease"/>
            <person name="Earl A.M."/>
            <person name="Gilmore M.S."/>
            <person name="Lebreton F."/>
            <person name="Walker B."/>
            <person name="Young S.K."/>
            <person name="Zeng Q."/>
            <person name="Gargeya S."/>
            <person name="Fitzgerald M."/>
            <person name="Haas B."/>
            <person name="Abouelleil A."/>
            <person name="Alvarado L."/>
            <person name="Arachchi H.M."/>
            <person name="Berlin A.M."/>
            <person name="Chapman S.B."/>
            <person name="Dewar J."/>
            <person name="Goldberg J."/>
            <person name="Griggs A."/>
            <person name="Gujja S."/>
            <person name="Hansen M."/>
            <person name="Howarth C."/>
            <person name="Imamovic A."/>
            <person name="Larimer J."/>
            <person name="McCowan C."/>
            <person name="Murphy C."/>
            <person name="Neiman D."/>
            <person name="Pearson M."/>
            <person name="Priest M."/>
            <person name="Roberts A."/>
            <person name="Saif S."/>
            <person name="Shea T."/>
            <person name="Sisk P."/>
            <person name="Sykes S."/>
            <person name="Wortman J."/>
            <person name="Nusbaum C."/>
            <person name="Birren B."/>
        </authorList>
    </citation>
    <scope>NUCLEOTIDE SEQUENCE [LARGE SCALE GENOMIC DNA]</scope>
    <source>
        <strain evidence="2 4">ATCC BAA-350</strain>
    </source>
</reference>
<evidence type="ECO:0000313" key="3">
    <source>
        <dbReference type="EMBL" id="EOW78403.1"/>
    </source>
</evidence>
<accession>R2V167</accession>
<dbReference type="EMBL" id="AJDQ01000032">
    <property type="protein sequence ID" value="EOI51580.1"/>
    <property type="molecule type" value="Genomic_DNA"/>
</dbReference>
<evidence type="ECO:0000256" key="1">
    <source>
        <dbReference type="SAM" id="Coils"/>
    </source>
</evidence>
<dbReference type="HOGENOM" id="CLU_1774532_0_0_9"/>
<dbReference type="Proteomes" id="UP000014160">
    <property type="component" value="Unassembled WGS sequence"/>
</dbReference>
<keyword evidence="5" id="KW-1185">Reference proteome</keyword>
<dbReference type="OrthoDB" id="2182847at2"/>
<evidence type="ECO:0000313" key="2">
    <source>
        <dbReference type="EMBL" id="EOI51580.1"/>
    </source>
</evidence>
<keyword evidence="1" id="KW-0175">Coiled coil</keyword>
<evidence type="ECO:0000313" key="4">
    <source>
        <dbReference type="Proteomes" id="UP000013750"/>
    </source>
</evidence>
<protein>
    <submittedName>
        <fullName evidence="2">Uncharacterized protein</fullName>
    </submittedName>
</protein>
<organism evidence="2 4">
    <name type="scientific">Enterococcus gilvus ATCC BAA-350</name>
    <dbReference type="NCBI Taxonomy" id="1158614"/>
    <lineage>
        <taxon>Bacteria</taxon>
        <taxon>Bacillati</taxon>
        <taxon>Bacillota</taxon>
        <taxon>Bacilli</taxon>
        <taxon>Lactobacillales</taxon>
        <taxon>Enterococcaceae</taxon>
        <taxon>Enterococcus</taxon>
    </lineage>
</organism>
<evidence type="ECO:0000313" key="5">
    <source>
        <dbReference type="Proteomes" id="UP000014160"/>
    </source>
</evidence>
<dbReference type="Proteomes" id="UP000013750">
    <property type="component" value="Unassembled WGS sequence"/>
</dbReference>
<dbReference type="EMBL" id="ASWH01000003">
    <property type="protein sequence ID" value="EOW78403.1"/>
    <property type="molecule type" value="Genomic_DNA"/>
</dbReference>
<name>R2V167_9ENTE</name>
<gene>
    <name evidence="3" type="ORF">I592_03996</name>
    <name evidence="2" type="ORF">UKC_04121</name>
</gene>
<sequence length="146" mass="17362">MKCKYCNLNLTSTDKGYYCTECDLFFTEAELIKSRKELLRKPELTEDPWFFQYVTTKELLNCLTIELYNYLSLARKARRDLNNKVHSANRKSDKLDQDNLREVTKTLHKIETILIERNGYVPAKIFSSTIEKEHEKLLAAQMKFRR</sequence>
<proteinExistence type="predicted"/>
<comment type="caution">
    <text evidence="2">The sequence shown here is derived from an EMBL/GenBank/DDBJ whole genome shotgun (WGS) entry which is preliminary data.</text>
</comment>
<dbReference type="RefSeq" id="WP_010782434.1">
    <property type="nucleotide sequence ID" value="NZ_ASWH01000003.1"/>
</dbReference>
<feature type="coiled-coil region" evidence="1">
    <location>
        <begin position="71"/>
        <end position="98"/>
    </location>
</feature>
<reference evidence="3 5" key="2">
    <citation type="submission" date="2013-03" db="EMBL/GenBank/DDBJ databases">
        <title>The Genome Sequence of Enterococcus gilvus ATCC BAA-350 (PacBio/Illumina hybrid assembly).</title>
        <authorList>
            <consortium name="The Broad Institute Genomics Platform"/>
            <consortium name="The Broad Institute Genome Sequencing Center for Infectious Disease"/>
            <person name="Earl A."/>
            <person name="Russ C."/>
            <person name="Gilmore M."/>
            <person name="Surin D."/>
            <person name="Walker B."/>
            <person name="Young S."/>
            <person name="Zeng Q."/>
            <person name="Gargeya S."/>
            <person name="Fitzgerald M."/>
            <person name="Haas B."/>
            <person name="Abouelleil A."/>
            <person name="Allen A.W."/>
            <person name="Alvarado L."/>
            <person name="Arachchi H.M."/>
            <person name="Berlin A.M."/>
            <person name="Chapman S.B."/>
            <person name="Gainer-Dewar J."/>
            <person name="Goldberg J."/>
            <person name="Griggs A."/>
            <person name="Gujja S."/>
            <person name="Hansen M."/>
            <person name="Howarth C."/>
            <person name="Imamovic A."/>
            <person name="Ireland A."/>
            <person name="Larimer J."/>
            <person name="McCowan C."/>
            <person name="Murphy C."/>
            <person name="Pearson M."/>
            <person name="Poon T.W."/>
            <person name="Priest M."/>
            <person name="Roberts A."/>
            <person name="Saif S."/>
            <person name="Shea T."/>
            <person name="Sisk P."/>
            <person name="Sykes S."/>
            <person name="Wortman J."/>
            <person name="Nusbaum C."/>
            <person name="Birren B."/>
        </authorList>
    </citation>
    <scope>NUCLEOTIDE SEQUENCE [LARGE SCALE GENOMIC DNA]</scope>
    <source>
        <strain evidence="3 5">ATCC BAA-350</strain>
    </source>
</reference>